<dbReference type="OrthoDB" id="10249245at2759"/>
<dbReference type="EMBL" id="VJMH01007223">
    <property type="protein sequence ID" value="KAF0685021.1"/>
    <property type="molecule type" value="Genomic_DNA"/>
</dbReference>
<keyword evidence="6" id="KW-1185">Reference proteome</keyword>
<dbReference type="Proteomes" id="UP000332933">
    <property type="component" value="Unassembled WGS sequence"/>
</dbReference>
<sequence>MSSGVGVDDVAVTTFNGFKLQTDGYKFRYLTYKIQGDTIILDKTGAREEGYDEFAKALSAEPNDCRYGVVDLDFTTKDGRPTSKLVFVSWSPDSSTIKNKMLYSSSKEALKRVLVGVGIFLNATDASELEYAAIHDGVSKFL</sequence>
<dbReference type="InterPro" id="IPR029006">
    <property type="entry name" value="ADF-H/Gelsolin-like_dom_sf"/>
</dbReference>
<dbReference type="GO" id="GO:0030042">
    <property type="term" value="P:actin filament depolymerization"/>
    <property type="evidence" value="ECO:0007669"/>
    <property type="project" value="InterPro"/>
</dbReference>
<evidence type="ECO:0000256" key="2">
    <source>
        <dbReference type="ARBA" id="ARBA00023203"/>
    </source>
</evidence>
<dbReference type="GO" id="GO:0003779">
    <property type="term" value="F:actin binding"/>
    <property type="evidence" value="ECO:0007669"/>
    <property type="project" value="UniProtKB-KW"/>
</dbReference>
<name>A0A485LLU6_9STRA</name>
<protein>
    <submittedName>
        <fullName evidence="5">Aste57867_23050 protein</fullName>
    </submittedName>
</protein>
<dbReference type="InterPro" id="IPR017904">
    <property type="entry name" value="ADF/Cofilin"/>
</dbReference>
<dbReference type="PANTHER" id="PTHR11913">
    <property type="entry name" value="COFILIN-RELATED"/>
    <property type="match status" value="1"/>
</dbReference>
<keyword evidence="2" id="KW-0009">Actin-binding</keyword>
<comment type="similarity">
    <text evidence="1">Belongs to the actin-binding proteins ADF family.</text>
</comment>
<reference evidence="5 6" key="1">
    <citation type="submission" date="2019-03" db="EMBL/GenBank/DDBJ databases">
        <authorList>
            <person name="Gaulin E."/>
            <person name="Dumas B."/>
        </authorList>
    </citation>
    <scope>NUCLEOTIDE SEQUENCE [LARGE SCALE GENOMIC DNA]</scope>
    <source>
        <strain evidence="5">CBS 568.67</strain>
    </source>
</reference>
<dbReference type="EMBL" id="CAADRA010007249">
    <property type="protein sequence ID" value="VFT99698.1"/>
    <property type="molecule type" value="Genomic_DNA"/>
</dbReference>
<gene>
    <name evidence="5" type="primary">Aste57867_23050</name>
    <name evidence="4" type="ORF">As57867_022979</name>
    <name evidence="5" type="ORF">ASTE57867_23050</name>
</gene>
<evidence type="ECO:0000313" key="6">
    <source>
        <dbReference type="Proteomes" id="UP000332933"/>
    </source>
</evidence>
<feature type="domain" description="ADF-H" evidence="3">
    <location>
        <begin position="2"/>
        <end position="139"/>
    </location>
</feature>
<accession>A0A485LLU6</accession>
<evidence type="ECO:0000313" key="5">
    <source>
        <dbReference type="EMBL" id="VFT99698.1"/>
    </source>
</evidence>
<dbReference type="Pfam" id="PF00241">
    <property type="entry name" value="Cofilin_ADF"/>
    <property type="match status" value="1"/>
</dbReference>
<dbReference type="InterPro" id="IPR002108">
    <property type="entry name" value="ADF-H"/>
</dbReference>
<dbReference type="SUPFAM" id="SSF55753">
    <property type="entry name" value="Actin depolymerizing proteins"/>
    <property type="match status" value="1"/>
</dbReference>
<dbReference type="GO" id="GO:0015629">
    <property type="term" value="C:actin cytoskeleton"/>
    <property type="evidence" value="ECO:0007669"/>
    <property type="project" value="InterPro"/>
</dbReference>
<proteinExistence type="inferred from homology"/>
<dbReference type="Gene3D" id="3.40.20.10">
    <property type="entry name" value="Severin"/>
    <property type="match status" value="1"/>
</dbReference>
<dbReference type="PROSITE" id="PS51263">
    <property type="entry name" value="ADF_H"/>
    <property type="match status" value="1"/>
</dbReference>
<organism evidence="5 6">
    <name type="scientific">Aphanomyces stellatus</name>
    <dbReference type="NCBI Taxonomy" id="120398"/>
    <lineage>
        <taxon>Eukaryota</taxon>
        <taxon>Sar</taxon>
        <taxon>Stramenopiles</taxon>
        <taxon>Oomycota</taxon>
        <taxon>Saprolegniomycetes</taxon>
        <taxon>Saprolegniales</taxon>
        <taxon>Verrucalvaceae</taxon>
        <taxon>Aphanomyces</taxon>
    </lineage>
</organism>
<dbReference type="AlphaFoldDB" id="A0A485LLU6"/>
<dbReference type="SMART" id="SM00102">
    <property type="entry name" value="ADF"/>
    <property type="match status" value="1"/>
</dbReference>
<dbReference type="CDD" id="cd11286">
    <property type="entry name" value="ADF_cofilin_like"/>
    <property type="match status" value="1"/>
</dbReference>
<reference evidence="4" key="2">
    <citation type="submission" date="2019-06" db="EMBL/GenBank/DDBJ databases">
        <title>Genomics analysis of Aphanomyces spp. identifies a new class of oomycete effector associated with host adaptation.</title>
        <authorList>
            <person name="Gaulin E."/>
        </authorList>
    </citation>
    <scope>NUCLEOTIDE SEQUENCE</scope>
    <source>
        <strain evidence="4">CBS 578.67</strain>
    </source>
</reference>
<evidence type="ECO:0000259" key="3">
    <source>
        <dbReference type="PROSITE" id="PS51263"/>
    </source>
</evidence>
<evidence type="ECO:0000256" key="1">
    <source>
        <dbReference type="ARBA" id="ARBA00006844"/>
    </source>
</evidence>
<evidence type="ECO:0000313" key="4">
    <source>
        <dbReference type="EMBL" id="KAF0685021.1"/>
    </source>
</evidence>